<evidence type="ECO:0000313" key="4">
    <source>
        <dbReference type="EMBL" id="ORD99843.1"/>
    </source>
</evidence>
<dbReference type="Pfam" id="PF23598">
    <property type="entry name" value="LRR_14"/>
    <property type="match status" value="1"/>
</dbReference>
<dbReference type="VEuPathDB" id="MicrosporidiaDB:A0H76_82"/>
<comment type="caution">
    <text evidence="4">The sequence shown here is derived from an EMBL/GenBank/DDBJ whole genome shotgun (WGS) entry which is preliminary data.</text>
</comment>
<dbReference type="GO" id="GO:0005737">
    <property type="term" value="C:cytoplasm"/>
    <property type="evidence" value="ECO:0007669"/>
    <property type="project" value="TreeGrafter"/>
</dbReference>
<dbReference type="AlphaFoldDB" id="A0A1X0QJB7"/>
<dbReference type="SUPFAM" id="SSF52058">
    <property type="entry name" value="L domain-like"/>
    <property type="match status" value="1"/>
</dbReference>
<evidence type="ECO:0000256" key="2">
    <source>
        <dbReference type="ARBA" id="ARBA00022737"/>
    </source>
</evidence>
<organism evidence="4 5">
    <name type="scientific">Hepatospora eriocheir</name>
    <dbReference type="NCBI Taxonomy" id="1081669"/>
    <lineage>
        <taxon>Eukaryota</taxon>
        <taxon>Fungi</taxon>
        <taxon>Fungi incertae sedis</taxon>
        <taxon>Microsporidia</taxon>
        <taxon>Hepatosporidae</taxon>
        <taxon>Hepatospora</taxon>
    </lineage>
</organism>
<dbReference type="InterPro" id="IPR032675">
    <property type="entry name" value="LRR_dom_sf"/>
</dbReference>
<sequence>MGAFCSFPMKKMVIGNANRFTPTLLRRYNVIDHLMNYECKDKNDEKLILLNYYLNKYKRDIEMNIEKKPHPHTISYDKLPTDKKINICIKTDDHVTPVSIDFSNEDKHLYLCRHYLVELNENIGTLKHLEIVQACCNYLSSIPVSIKHLYNLKVLVLSKNRLTEIPKDIGWCSNLRELDVSRNMIKTLPKSLIALKYLSLLHIQHNEFEELPSFIGSLTSLKILNISNNKLTHIHFNILKLPFLNTLTYSGNKFDYSFKSSITEVGKLTLKETTAREIIRYCQSIERNICKTTRKYLLSVNECSFCKGPYFDHYFVIKSYHEHEGNIVPIQYEMCIKHYKDHKERLRTLFTFMDHTGPIGLAKFDINSVIELFEPMCFDNKQKLFLTQDYNENVKRLPLICLSAWDTILDQNSNNKSLSNNVKESETDKLFEFIKKK</sequence>
<protein>
    <submittedName>
        <fullName evidence="4">PIRL7</fullName>
    </submittedName>
</protein>
<evidence type="ECO:0000259" key="3">
    <source>
        <dbReference type="Pfam" id="PF23598"/>
    </source>
</evidence>
<proteinExistence type="predicted"/>
<feature type="domain" description="Disease resistance R13L4/SHOC-2-like LRR" evidence="3">
    <location>
        <begin position="146"/>
        <end position="261"/>
    </location>
</feature>
<evidence type="ECO:0000313" key="5">
    <source>
        <dbReference type="Proteomes" id="UP000192501"/>
    </source>
</evidence>
<dbReference type="PANTHER" id="PTHR48051">
    <property type="match status" value="1"/>
</dbReference>
<dbReference type="SMART" id="SM00369">
    <property type="entry name" value="LRR_TYP"/>
    <property type="match status" value="3"/>
</dbReference>
<dbReference type="Gene3D" id="3.80.10.10">
    <property type="entry name" value="Ribonuclease Inhibitor"/>
    <property type="match status" value="1"/>
</dbReference>
<dbReference type="EMBL" id="LTAI01000104">
    <property type="protein sequence ID" value="ORD99843.1"/>
    <property type="molecule type" value="Genomic_DNA"/>
</dbReference>
<dbReference type="InterPro" id="IPR001611">
    <property type="entry name" value="Leu-rich_rpt"/>
</dbReference>
<dbReference type="SMART" id="SM00364">
    <property type="entry name" value="LRR_BAC"/>
    <property type="match status" value="5"/>
</dbReference>
<reference evidence="4 5" key="1">
    <citation type="journal article" date="2017" name="Environ. Microbiol.">
        <title>Decay of the glycolytic pathway and adaptation to intranuclear parasitism within Enterocytozoonidae microsporidia.</title>
        <authorList>
            <person name="Wiredu Boakye D."/>
            <person name="Jaroenlak P."/>
            <person name="Prachumwat A."/>
            <person name="Williams T.A."/>
            <person name="Bateman K.S."/>
            <person name="Itsathitphaisarn O."/>
            <person name="Sritunyalucksana K."/>
            <person name="Paszkiewicz K.H."/>
            <person name="Moore K.A."/>
            <person name="Stentiford G.D."/>
            <person name="Williams B.A."/>
        </authorList>
    </citation>
    <scope>NUCLEOTIDE SEQUENCE [LARGE SCALE GENOMIC DNA]</scope>
    <source>
        <strain evidence="5">canceri</strain>
    </source>
</reference>
<name>A0A1X0QJB7_9MICR</name>
<dbReference type="Proteomes" id="UP000192501">
    <property type="component" value="Unassembled WGS sequence"/>
</dbReference>
<dbReference type="InterPro" id="IPR003591">
    <property type="entry name" value="Leu-rich_rpt_typical-subtyp"/>
</dbReference>
<dbReference type="PANTHER" id="PTHR48051:SF1">
    <property type="entry name" value="RAS SUPPRESSOR PROTEIN 1"/>
    <property type="match status" value="1"/>
</dbReference>
<keyword evidence="1" id="KW-0433">Leucine-rich repeat</keyword>
<dbReference type="InterPro" id="IPR055414">
    <property type="entry name" value="LRR_R13L4/SHOC2-like"/>
</dbReference>
<dbReference type="PROSITE" id="PS51450">
    <property type="entry name" value="LRR"/>
    <property type="match status" value="3"/>
</dbReference>
<accession>A0A1X0QJB7</accession>
<dbReference type="InterPro" id="IPR050216">
    <property type="entry name" value="LRR_domain-containing"/>
</dbReference>
<gene>
    <name evidence="4" type="primary">PIRL7</name>
    <name evidence="4" type="ORF">A0H76_82</name>
</gene>
<keyword evidence="2" id="KW-0677">Repeat</keyword>
<evidence type="ECO:0000256" key="1">
    <source>
        <dbReference type="ARBA" id="ARBA00022614"/>
    </source>
</evidence>